<keyword evidence="9" id="KW-0175">Coiled coil</keyword>
<dbReference type="Gene3D" id="3.30.565.10">
    <property type="entry name" value="Histidine kinase-like ATPase, C-terminal domain"/>
    <property type="match status" value="1"/>
</dbReference>
<dbReference type="EC" id="2.7.13.3" evidence="2"/>
<dbReference type="CDD" id="cd16917">
    <property type="entry name" value="HATPase_UhpB-NarQ-NarX-like"/>
    <property type="match status" value="1"/>
</dbReference>
<feature type="domain" description="Histidine kinase/HSP90-like ATPase" evidence="11">
    <location>
        <begin position="300"/>
        <end position="387"/>
    </location>
</feature>
<dbReference type="InterPro" id="IPR036890">
    <property type="entry name" value="HATPase_C_sf"/>
</dbReference>
<evidence type="ECO:0000256" key="3">
    <source>
        <dbReference type="ARBA" id="ARBA00022553"/>
    </source>
</evidence>
<dbReference type="Gene3D" id="1.20.5.1930">
    <property type="match status" value="1"/>
</dbReference>
<feature type="transmembrane region" description="Helical" evidence="10">
    <location>
        <begin position="67"/>
        <end position="87"/>
    </location>
</feature>
<dbReference type="GO" id="GO:0016020">
    <property type="term" value="C:membrane"/>
    <property type="evidence" value="ECO:0007669"/>
    <property type="project" value="InterPro"/>
</dbReference>
<dbReference type="InterPro" id="IPR011712">
    <property type="entry name" value="Sig_transdc_His_kin_sub3_dim/P"/>
</dbReference>
<dbReference type="InterPro" id="IPR003594">
    <property type="entry name" value="HATPase_dom"/>
</dbReference>
<evidence type="ECO:0000256" key="10">
    <source>
        <dbReference type="SAM" id="Phobius"/>
    </source>
</evidence>
<evidence type="ECO:0000256" key="9">
    <source>
        <dbReference type="SAM" id="Coils"/>
    </source>
</evidence>
<keyword evidence="6 13" id="KW-0418">Kinase</keyword>
<dbReference type="PANTHER" id="PTHR24421">
    <property type="entry name" value="NITRATE/NITRITE SENSOR PROTEIN NARX-RELATED"/>
    <property type="match status" value="1"/>
</dbReference>
<gene>
    <name evidence="13" type="ORF">GA0074704_1176</name>
</gene>
<keyword evidence="4" id="KW-0808">Transferase</keyword>
<sequence>MSAVARTGPATRPWLVDAAVTLAVLVVAEFAVVTGQEAGARPRDWFAYALGAAMAAPVLLRRRSPLVALYLAAGALLVFYAVGYPGFPPALVLAVPLYDAALAGHLWRVLPVPSFFLLTGGEVSVRRGLPPLDTVAVFLPQVAVVAVAMLLGALVRSRRAYAAGVRERLAQAEREREREAERRVTEERLRIARDVHDTVGHAIATITVQSAAALQLLDREPERAREALTAIRGTGKEALAELRATLGVLRGDDGGPATERDAGLHRLPDLLDAVRAAGLRVELDGDPGGVDLAGPVDHAAYRILQESLTNVLRHGGPLARAQVRLRTAPGTLAIEVGDDGPGAGPTAGDGGGRGLAGMRERVEALGGTFDAGLRPAGGFRVRATLPRGTTT</sequence>
<evidence type="ECO:0000313" key="14">
    <source>
        <dbReference type="Proteomes" id="UP000198210"/>
    </source>
</evidence>
<dbReference type="Pfam" id="PF02518">
    <property type="entry name" value="HATPase_c"/>
    <property type="match status" value="1"/>
</dbReference>
<evidence type="ECO:0000259" key="12">
    <source>
        <dbReference type="Pfam" id="PF07730"/>
    </source>
</evidence>
<reference evidence="13 14" key="1">
    <citation type="submission" date="2016-06" db="EMBL/GenBank/DDBJ databases">
        <authorList>
            <person name="Kjaerup R.B."/>
            <person name="Dalgaard T.S."/>
            <person name="Juul-Madsen H.R."/>
        </authorList>
    </citation>
    <scope>NUCLEOTIDE SEQUENCE [LARGE SCALE GENOMIC DNA]</scope>
    <source>
        <strain evidence="13 14">DSM 45097</strain>
    </source>
</reference>
<accession>A0A1C5H726</accession>
<dbReference type="AlphaFoldDB" id="A0A1C5H726"/>
<keyword evidence="10" id="KW-1133">Transmembrane helix</keyword>
<evidence type="ECO:0000256" key="6">
    <source>
        <dbReference type="ARBA" id="ARBA00022777"/>
    </source>
</evidence>
<evidence type="ECO:0000256" key="4">
    <source>
        <dbReference type="ARBA" id="ARBA00022679"/>
    </source>
</evidence>
<keyword evidence="5" id="KW-0547">Nucleotide-binding</keyword>
<dbReference type="SUPFAM" id="SSF55874">
    <property type="entry name" value="ATPase domain of HSP90 chaperone/DNA topoisomerase II/histidine kinase"/>
    <property type="match status" value="1"/>
</dbReference>
<keyword evidence="8" id="KW-0902">Two-component regulatory system</keyword>
<evidence type="ECO:0000313" key="13">
    <source>
        <dbReference type="EMBL" id="SCG41790.1"/>
    </source>
</evidence>
<comment type="catalytic activity">
    <reaction evidence="1">
        <text>ATP + protein L-histidine = ADP + protein N-phospho-L-histidine.</text>
        <dbReference type="EC" id="2.7.13.3"/>
    </reaction>
</comment>
<evidence type="ECO:0000256" key="2">
    <source>
        <dbReference type="ARBA" id="ARBA00012438"/>
    </source>
</evidence>
<feature type="coiled-coil region" evidence="9">
    <location>
        <begin position="162"/>
        <end position="190"/>
    </location>
</feature>
<dbReference type="GO" id="GO:0005524">
    <property type="term" value="F:ATP binding"/>
    <property type="evidence" value="ECO:0007669"/>
    <property type="project" value="UniProtKB-KW"/>
</dbReference>
<evidence type="ECO:0000256" key="1">
    <source>
        <dbReference type="ARBA" id="ARBA00000085"/>
    </source>
</evidence>
<keyword evidence="3" id="KW-0597">Phosphoprotein</keyword>
<dbReference type="PANTHER" id="PTHR24421:SF10">
    <property type="entry name" value="NITRATE_NITRITE SENSOR PROTEIN NARQ"/>
    <property type="match status" value="1"/>
</dbReference>
<dbReference type="GO" id="GO:0000155">
    <property type="term" value="F:phosphorelay sensor kinase activity"/>
    <property type="evidence" value="ECO:0007669"/>
    <property type="project" value="InterPro"/>
</dbReference>
<protein>
    <recommendedName>
        <fullName evidence="2">histidine kinase</fullName>
        <ecNumber evidence="2">2.7.13.3</ecNumber>
    </recommendedName>
</protein>
<name>A0A1C5H726_9ACTN</name>
<evidence type="ECO:0000256" key="5">
    <source>
        <dbReference type="ARBA" id="ARBA00022741"/>
    </source>
</evidence>
<evidence type="ECO:0000259" key="11">
    <source>
        <dbReference type="Pfam" id="PF02518"/>
    </source>
</evidence>
<dbReference type="Pfam" id="PF07730">
    <property type="entry name" value="HisKA_3"/>
    <property type="match status" value="1"/>
</dbReference>
<dbReference type="GO" id="GO:0046983">
    <property type="term" value="F:protein dimerization activity"/>
    <property type="evidence" value="ECO:0007669"/>
    <property type="project" value="InterPro"/>
</dbReference>
<keyword evidence="10" id="KW-0812">Transmembrane</keyword>
<keyword evidence="7" id="KW-0067">ATP-binding</keyword>
<feature type="transmembrane region" description="Helical" evidence="10">
    <location>
        <begin position="14"/>
        <end position="33"/>
    </location>
</feature>
<organism evidence="13 14">
    <name type="scientific">Micromonospora siamensis</name>
    <dbReference type="NCBI Taxonomy" id="299152"/>
    <lineage>
        <taxon>Bacteria</taxon>
        <taxon>Bacillati</taxon>
        <taxon>Actinomycetota</taxon>
        <taxon>Actinomycetes</taxon>
        <taxon>Micromonosporales</taxon>
        <taxon>Micromonosporaceae</taxon>
        <taxon>Micromonospora</taxon>
    </lineage>
</organism>
<evidence type="ECO:0000256" key="7">
    <source>
        <dbReference type="ARBA" id="ARBA00022840"/>
    </source>
</evidence>
<evidence type="ECO:0000256" key="8">
    <source>
        <dbReference type="ARBA" id="ARBA00023012"/>
    </source>
</evidence>
<feature type="transmembrane region" description="Helical" evidence="10">
    <location>
        <begin position="45"/>
        <end position="60"/>
    </location>
</feature>
<feature type="transmembrane region" description="Helical" evidence="10">
    <location>
        <begin position="135"/>
        <end position="155"/>
    </location>
</feature>
<proteinExistence type="predicted"/>
<dbReference type="InterPro" id="IPR050482">
    <property type="entry name" value="Sensor_HK_TwoCompSys"/>
</dbReference>
<keyword evidence="14" id="KW-1185">Reference proteome</keyword>
<keyword evidence="10" id="KW-0472">Membrane</keyword>
<dbReference type="EMBL" id="LT607751">
    <property type="protein sequence ID" value="SCG41790.1"/>
    <property type="molecule type" value="Genomic_DNA"/>
</dbReference>
<dbReference type="Proteomes" id="UP000198210">
    <property type="component" value="Chromosome I"/>
</dbReference>
<feature type="domain" description="Signal transduction histidine kinase subgroup 3 dimerisation and phosphoacceptor" evidence="12">
    <location>
        <begin position="187"/>
        <end position="252"/>
    </location>
</feature>